<evidence type="ECO:0000256" key="5">
    <source>
        <dbReference type="ARBA" id="ARBA00022729"/>
    </source>
</evidence>
<feature type="disulfide bond" evidence="14">
    <location>
        <begin position="45"/>
        <end position="95"/>
    </location>
</feature>
<feature type="binding site" evidence="12">
    <location>
        <position position="401"/>
    </location>
    <ligand>
        <name>a protein</name>
        <dbReference type="ChEBI" id="CHEBI:16541"/>
    </ligand>
    <ligandPart>
        <name>C-terminal Xaa-(2S)-2-hydroxyglycine residue</name>
        <dbReference type="ChEBI" id="CHEBI:142768"/>
    </ligandPart>
</feature>
<keyword evidence="13" id="KW-0862">Zinc</keyword>
<feature type="disulfide bond" evidence="14">
    <location>
        <begin position="260"/>
        <end position="282"/>
    </location>
</feature>
<keyword evidence="17" id="KW-0812">Transmembrane</keyword>
<name>A0A8J4C9E6_9CHLO</name>
<evidence type="ECO:0000256" key="15">
    <source>
        <dbReference type="PROSITE-ProRule" id="PRU00504"/>
    </source>
</evidence>
<dbReference type="Gene3D" id="2.60.120.230">
    <property type="match status" value="1"/>
</dbReference>
<dbReference type="OrthoDB" id="535509at2759"/>
<feature type="binding site" evidence="13">
    <location>
        <position position="70"/>
    </location>
    <ligand>
        <name>Cu(2+)</name>
        <dbReference type="ChEBI" id="CHEBI:29036"/>
        <label>1</label>
        <note>catalytic</note>
    </ligand>
</feature>
<feature type="domain" description="Copper type II ascorbate-dependent monooxygenase C-terminal" evidence="20">
    <location>
        <begin position="171"/>
        <end position="302"/>
    </location>
</feature>
<evidence type="ECO:0000256" key="12">
    <source>
        <dbReference type="PIRSR" id="PIRSR600720-1"/>
    </source>
</evidence>
<feature type="binding site" evidence="13">
    <location>
        <position position="208"/>
    </location>
    <ligand>
        <name>Cu(2+)</name>
        <dbReference type="ChEBI" id="CHEBI:29036"/>
        <label>1</label>
        <note>catalytic</note>
    </ligand>
</feature>
<dbReference type="GO" id="GO:0004598">
    <property type="term" value="F:peptidylamidoglycolate lyase activity"/>
    <property type="evidence" value="ECO:0007669"/>
    <property type="project" value="UniProtKB-EC"/>
</dbReference>
<evidence type="ECO:0000256" key="9">
    <source>
        <dbReference type="ARBA" id="ARBA00023239"/>
    </source>
</evidence>
<feature type="repeat" description="NHL" evidence="15">
    <location>
        <begin position="489"/>
        <end position="528"/>
    </location>
</feature>
<dbReference type="PANTHER" id="PTHR10680:SF14">
    <property type="entry name" value="PEPTIDYL-GLYCINE ALPHA-AMIDATING MONOOXYGENASE"/>
    <property type="match status" value="1"/>
</dbReference>
<dbReference type="EMBL" id="BNCP01000010">
    <property type="protein sequence ID" value="GIL77363.1"/>
    <property type="molecule type" value="Genomic_DNA"/>
</dbReference>
<dbReference type="EMBL" id="BNCQ01000004">
    <property type="protein sequence ID" value="GIL97340.1"/>
    <property type="molecule type" value="Genomic_DNA"/>
</dbReference>
<comment type="catalytic activity">
    <reaction evidence="1">
        <text>a [peptide]-C-terminal (2S)-2-hydroxyglycine = a [peptide]-C-terminal amide + glyoxylate</text>
        <dbReference type="Rhea" id="RHEA:20924"/>
        <dbReference type="Rhea" id="RHEA-COMP:13485"/>
        <dbReference type="Rhea" id="RHEA-COMP:15321"/>
        <dbReference type="ChEBI" id="CHEBI:36655"/>
        <dbReference type="ChEBI" id="CHEBI:137001"/>
        <dbReference type="ChEBI" id="CHEBI:142768"/>
        <dbReference type="EC" id="4.3.2.5"/>
    </reaction>
</comment>
<keyword evidence="23" id="KW-1185">Reference proteome</keyword>
<feature type="binding site" evidence="12">
    <location>
        <position position="517"/>
    </location>
    <ligand>
        <name>a protein</name>
        <dbReference type="ChEBI" id="CHEBI:16541"/>
    </ligand>
    <ligandPart>
        <name>C-terminal Xaa-(2S)-2-hydroxyglycine residue</name>
        <dbReference type="ChEBI" id="CHEBI:142768"/>
    </ligandPart>
</feature>
<dbReference type="GO" id="GO:0004504">
    <property type="term" value="F:peptidylglycine monooxygenase activity"/>
    <property type="evidence" value="ECO:0007669"/>
    <property type="project" value="UniProtKB-EC"/>
</dbReference>
<reference evidence="21" key="1">
    <citation type="journal article" date="2021" name="Proc. Natl. Acad. Sci. U.S.A.">
        <title>Three genomes in the algal genus Volvox reveal the fate of a haploid sex-determining region after a transition to homothallism.</title>
        <authorList>
            <person name="Yamamoto K."/>
            <person name="Hamaji T."/>
            <person name="Kawai-Toyooka H."/>
            <person name="Matsuzaki R."/>
            <person name="Takahashi F."/>
            <person name="Nishimura Y."/>
            <person name="Kawachi M."/>
            <person name="Noguchi H."/>
            <person name="Minakuchi Y."/>
            <person name="Umen J.G."/>
            <person name="Toyoda A."/>
            <person name="Nozaki H."/>
        </authorList>
    </citation>
    <scope>NUCLEOTIDE SEQUENCE</scope>
    <source>
        <strain evidence="22">NIES-3785</strain>
        <strain evidence="21">NIES-3786</strain>
    </source>
</reference>
<dbReference type="InterPro" id="IPR000323">
    <property type="entry name" value="Cu2_ascorb_mOase_N"/>
</dbReference>
<accession>A0A8J4C9E6</accession>
<dbReference type="Gene3D" id="2.120.10.30">
    <property type="entry name" value="TolB, C-terminal domain"/>
    <property type="match status" value="1"/>
</dbReference>
<organism evidence="21 23">
    <name type="scientific">Volvox reticuliferus</name>
    <dbReference type="NCBI Taxonomy" id="1737510"/>
    <lineage>
        <taxon>Eukaryota</taxon>
        <taxon>Viridiplantae</taxon>
        <taxon>Chlorophyta</taxon>
        <taxon>core chlorophytes</taxon>
        <taxon>Chlorophyceae</taxon>
        <taxon>CS clade</taxon>
        <taxon>Chlamydomonadales</taxon>
        <taxon>Volvocaceae</taxon>
        <taxon>Volvox</taxon>
    </lineage>
</organism>
<keyword evidence="8" id="KW-0325">Glycoprotein</keyword>
<keyword evidence="7 14" id="KW-1015">Disulfide bond</keyword>
<dbReference type="InterPro" id="IPR008977">
    <property type="entry name" value="PHM/PNGase_F_dom_sf"/>
</dbReference>
<keyword evidence="13" id="KW-0186">Copper</keyword>
<feature type="compositionally biased region" description="Acidic residues" evidence="16">
    <location>
        <begin position="346"/>
        <end position="368"/>
    </location>
</feature>
<feature type="transmembrane region" description="Helical" evidence="17">
    <location>
        <begin position="832"/>
        <end position="852"/>
    </location>
</feature>
<feature type="binding site" evidence="13">
    <location>
        <position position="451"/>
    </location>
    <ligand>
        <name>Zn(2+)</name>
        <dbReference type="ChEBI" id="CHEBI:29105"/>
        <note>catalytic</note>
    </ligand>
</feature>
<feature type="binding site" evidence="13">
    <location>
        <position position="210"/>
    </location>
    <ligand>
        <name>Cu(2+)</name>
        <dbReference type="ChEBI" id="CHEBI:29036"/>
        <label>1</label>
        <note>catalytic</note>
    </ligand>
</feature>
<feature type="region of interest" description="Disordered" evidence="16">
    <location>
        <begin position="321"/>
        <end position="374"/>
    </location>
</feature>
<feature type="domain" description="Copper type II ascorbate-dependent monooxygenase N-terminal" evidence="19">
    <location>
        <begin position="29"/>
        <end position="144"/>
    </location>
</feature>
<comment type="similarity">
    <text evidence="2">In the C-terminal section; belongs to the peptidyl-alpha-hydroxyglycine alpha-amidating lyase family.</text>
</comment>
<evidence type="ECO:0000313" key="22">
    <source>
        <dbReference type="EMBL" id="GIL97340.1"/>
    </source>
</evidence>
<evidence type="ECO:0008006" key="24">
    <source>
        <dbReference type="Google" id="ProtNLM"/>
    </source>
</evidence>
<feature type="disulfide bond" evidence="14">
    <location>
        <begin position="77"/>
        <end position="101"/>
    </location>
</feature>
<feature type="compositionally biased region" description="Pro residues" evidence="16">
    <location>
        <begin position="326"/>
        <end position="340"/>
    </location>
</feature>
<dbReference type="PANTHER" id="PTHR10680">
    <property type="entry name" value="PEPTIDYL-GLYCINE ALPHA-AMIDATING MONOOXYGENASE"/>
    <property type="match status" value="1"/>
</dbReference>
<dbReference type="InterPro" id="IPR036939">
    <property type="entry name" value="Cu2_ascorb_mOase_N_sf"/>
</dbReference>
<dbReference type="PRINTS" id="PR00790">
    <property type="entry name" value="PAMONOXGNASE"/>
</dbReference>
<comment type="caution">
    <text evidence="21">The sequence shown here is derived from an EMBL/GenBank/DDBJ whole genome shotgun (WGS) entry which is preliminary data.</text>
</comment>
<dbReference type="AlphaFoldDB" id="A0A8J4C9E6"/>
<dbReference type="Gene3D" id="2.60.120.310">
    <property type="entry name" value="Copper type II, ascorbate-dependent monooxygenase, N-terminal domain"/>
    <property type="match status" value="1"/>
</dbReference>
<evidence type="ECO:0000256" key="1">
    <source>
        <dbReference type="ARBA" id="ARBA00000686"/>
    </source>
</evidence>
<feature type="signal peptide" evidence="18">
    <location>
        <begin position="1"/>
        <end position="23"/>
    </location>
</feature>
<evidence type="ECO:0000256" key="18">
    <source>
        <dbReference type="SAM" id="SignalP"/>
    </source>
</evidence>
<feature type="binding site" evidence="13">
    <location>
        <position position="281"/>
    </location>
    <ligand>
        <name>Cu(2+)</name>
        <dbReference type="ChEBI" id="CHEBI:29036"/>
        <label>1</label>
        <note>catalytic</note>
    </ligand>
</feature>
<evidence type="ECO:0000313" key="23">
    <source>
        <dbReference type="Proteomes" id="UP000747110"/>
    </source>
</evidence>
<dbReference type="InterPro" id="IPR014784">
    <property type="entry name" value="Cu2_ascorb_mOase-like_C"/>
</dbReference>
<dbReference type="Pfam" id="PF03712">
    <property type="entry name" value="Cu2_monoox_C"/>
    <property type="match status" value="1"/>
</dbReference>
<dbReference type="Pfam" id="PF01082">
    <property type="entry name" value="Cu2_monooxygen"/>
    <property type="match status" value="1"/>
</dbReference>
<dbReference type="Proteomes" id="UP000747110">
    <property type="component" value="Unassembled WGS sequence"/>
</dbReference>
<feature type="binding site" evidence="13">
    <location>
        <position position="388"/>
    </location>
    <ligand>
        <name>Ca(2+)</name>
        <dbReference type="ChEBI" id="CHEBI:29108"/>
        <note>structural</note>
    </ligand>
</feature>
<protein>
    <recommendedName>
        <fullName evidence="24">Peptidylglycine monooxygenase</fullName>
    </recommendedName>
</protein>
<dbReference type="Pfam" id="PF01436">
    <property type="entry name" value="NHL"/>
    <property type="match status" value="2"/>
</dbReference>
<keyword evidence="10" id="KW-0511">Multifunctional enzyme</keyword>
<feature type="compositionally biased region" description="Basic and acidic residues" evidence="16">
    <location>
        <begin position="719"/>
        <end position="732"/>
    </location>
</feature>
<dbReference type="PROSITE" id="PS51125">
    <property type="entry name" value="NHL"/>
    <property type="match status" value="2"/>
</dbReference>
<keyword evidence="6" id="KW-0677">Repeat</keyword>
<keyword evidence="17" id="KW-1133">Transmembrane helix</keyword>
<evidence type="ECO:0000256" key="14">
    <source>
        <dbReference type="PIRSR" id="PIRSR600720-3"/>
    </source>
</evidence>
<comment type="cofactor">
    <cofactor evidence="13">
        <name>Zn(2+)</name>
        <dbReference type="ChEBI" id="CHEBI:29105"/>
    </cofactor>
    <text evidence="13">Binds one Zn(2+) ion per subunit.</text>
</comment>
<dbReference type="InterPro" id="IPR000720">
    <property type="entry name" value="PHM/PAL"/>
</dbReference>
<feature type="compositionally biased region" description="Basic and acidic residues" evidence="16">
    <location>
        <begin position="947"/>
        <end position="963"/>
    </location>
</feature>
<sequence>MPSDTGILLTAGILLFHLVYSQAHHIEVNITVPEFKIDTEDAYLCVSAVLPVHPHKLIGVIPHASQEVVHHILLYGCTEPHMAPKSGAEVAVWRCDMMPVCNGPSVIFYGWGRNAPDLQLPEGVGYSVGEHTGIEFIVAQVHYLAVRPPDDHSGVTLVLKPHSVPYAAGMLTYASWFEVPPGKESHLVENTCCFKSYQPLTMFAVRVHTHTLGRQVYMTREAWNHSGIETLYTRDPQLPQSFVPSTRHVLWPGDRLTVTCDFDSTSRSTVTSAGGTHNDEMCNMYVMLYSKTPYLTMCSDSTTDIRDDSPGALPREATLALDPSPFWKPPQPEGLVPAPPGADADGAAEDEEREEDEDYEDYQVDENEGTPPPMVVDPQGAYGDATSVTAGPDGSIWVLYRASGVWQADTFDDQHQITRDKPVPEAVVVQLDPDNGTVLARWGAGMFYLPHMISADAAGNIWVVDTGRHQVLKFTPGGQLLMTVGTELVPGSGPEHFCMPTQVSVLRDGSFLVADGYCNNRVVLFDSAGKFVAESVPIQAVVHSILVDECEEVVYAASREAATVLALHLRPNKRLRLQLQATYDMKDQGYGEAWALGFGPYGEQLVLMWREGQDARLVNVRFAQQYWTLPGTAQLSPHDFQLGGAPMQLSGAGDRFHAIYLASVGVACDKKCGPLRKFVVVPAGMQLPDPAELPATSDVTDIHPGDAKLLPGGTAVSEQPHHHEEIEREKQVDAPGAQVATGADGSAAAVEDGGGVQGQTEGGAMVADDYDEEVEEDAVTAEDYEEIAEYKEQMHDYDEVANPDPTPAAPLEKERFEVLVQDKKVVEQSTSVNGWAIALVAVLAALMAYSVMRFARMSLAAYMQEDTGRGTAGGAIELGQAHAGGGGQAKGAAVPAASASGKRSGVWEMAEGLMSRMQGGVSRAGGRGAPAGSQGGAGGRKGGMASREVEAARERERLLRSEP</sequence>
<evidence type="ECO:0000256" key="13">
    <source>
        <dbReference type="PIRSR" id="PIRSR600720-2"/>
    </source>
</evidence>
<evidence type="ECO:0000259" key="20">
    <source>
        <dbReference type="Pfam" id="PF03712"/>
    </source>
</evidence>
<feature type="binding site" evidence="13">
    <location>
        <position position="142"/>
    </location>
    <ligand>
        <name>Cu(2+)</name>
        <dbReference type="ChEBI" id="CHEBI:29036"/>
        <label>1</label>
        <note>catalytic</note>
    </ligand>
</feature>
<dbReference type="GO" id="GO:0005507">
    <property type="term" value="F:copper ion binding"/>
    <property type="evidence" value="ECO:0007669"/>
    <property type="project" value="InterPro"/>
</dbReference>
<comment type="cofactor">
    <cofactor evidence="13">
        <name>Cu(2+)</name>
        <dbReference type="ChEBI" id="CHEBI:29036"/>
    </cofactor>
    <text evidence="13">Binds 2 Cu(2+) ions per subunit.</text>
</comment>
<evidence type="ECO:0000256" key="2">
    <source>
        <dbReference type="ARBA" id="ARBA00006026"/>
    </source>
</evidence>
<evidence type="ECO:0000256" key="3">
    <source>
        <dbReference type="ARBA" id="ARBA00010263"/>
    </source>
</evidence>
<keyword evidence="5 18" id="KW-0732">Signal</keyword>
<evidence type="ECO:0000256" key="10">
    <source>
        <dbReference type="ARBA" id="ARBA00023268"/>
    </source>
</evidence>
<evidence type="ECO:0000256" key="7">
    <source>
        <dbReference type="ARBA" id="ARBA00023157"/>
    </source>
</evidence>
<feature type="region of interest" description="Disordered" evidence="16">
    <location>
        <begin position="714"/>
        <end position="734"/>
    </location>
</feature>
<keyword evidence="4 13" id="KW-0479">Metal-binding</keyword>
<keyword evidence="13" id="KW-0106">Calcium</keyword>
<dbReference type="InterPro" id="IPR001258">
    <property type="entry name" value="NHL_repeat"/>
</dbReference>
<feature type="repeat" description="NHL" evidence="15">
    <location>
        <begin position="436"/>
        <end position="477"/>
    </location>
</feature>
<evidence type="ECO:0000256" key="11">
    <source>
        <dbReference type="ARBA" id="ARBA00048431"/>
    </source>
</evidence>
<proteinExistence type="inferred from homology"/>
<feature type="disulfide bond" evidence="14">
    <location>
        <begin position="498"/>
        <end position="518"/>
    </location>
</feature>
<evidence type="ECO:0000256" key="16">
    <source>
        <dbReference type="SAM" id="MobiDB-lite"/>
    </source>
</evidence>
<comment type="similarity">
    <text evidence="3">In the N-terminal section; belongs to the copper type II ascorbate-dependent monooxygenase family.</text>
</comment>
<dbReference type="SUPFAM" id="SSF49742">
    <property type="entry name" value="PHM/PNGase F"/>
    <property type="match status" value="2"/>
</dbReference>
<evidence type="ECO:0000256" key="17">
    <source>
        <dbReference type="SAM" id="Phobius"/>
    </source>
</evidence>
<keyword evidence="17" id="KW-0472">Membrane</keyword>
<gene>
    <name evidence="21" type="ORF">Vretifemale_6814</name>
    <name evidence="22" type="ORF">Vretimale_2809</name>
</gene>
<feature type="region of interest" description="Disordered" evidence="16">
    <location>
        <begin position="919"/>
        <end position="963"/>
    </location>
</feature>
<evidence type="ECO:0000313" key="21">
    <source>
        <dbReference type="EMBL" id="GIL77363.1"/>
    </source>
</evidence>
<evidence type="ECO:0000256" key="6">
    <source>
        <dbReference type="ARBA" id="ARBA00022737"/>
    </source>
</evidence>
<feature type="compositionally biased region" description="Gly residues" evidence="16">
    <location>
        <begin position="922"/>
        <end position="942"/>
    </location>
</feature>
<comment type="catalytic activity">
    <reaction evidence="11">
        <text>a [peptide]-C-terminal glycine + 2 L-ascorbate + O2 = a [peptide]-C-terminal (2S)-2-hydroxyglycine + 2 monodehydro-L-ascorbate radical + H2O</text>
        <dbReference type="Rhea" id="RHEA:21452"/>
        <dbReference type="Rhea" id="RHEA-COMP:13486"/>
        <dbReference type="Rhea" id="RHEA-COMP:15321"/>
        <dbReference type="ChEBI" id="CHEBI:15377"/>
        <dbReference type="ChEBI" id="CHEBI:15379"/>
        <dbReference type="ChEBI" id="CHEBI:38290"/>
        <dbReference type="ChEBI" id="CHEBI:59513"/>
        <dbReference type="ChEBI" id="CHEBI:137000"/>
        <dbReference type="ChEBI" id="CHEBI:142768"/>
        <dbReference type="EC" id="1.14.17.3"/>
    </reaction>
</comment>
<dbReference type="GO" id="GO:0006518">
    <property type="term" value="P:peptide metabolic process"/>
    <property type="evidence" value="ECO:0007669"/>
    <property type="project" value="InterPro"/>
</dbReference>
<dbReference type="SUPFAM" id="SSF101898">
    <property type="entry name" value="NHL repeat"/>
    <property type="match status" value="1"/>
</dbReference>
<feature type="binding site" evidence="13">
    <location>
        <position position="71"/>
    </location>
    <ligand>
        <name>Cu(2+)</name>
        <dbReference type="ChEBI" id="CHEBI:29036"/>
        <label>1</label>
        <note>catalytic</note>
    </ligand>
</feature>
<evidence type="ECO:0000256" key="8">
    <source>
        <dbReference type="ARBA" id="ARBA00023180"/>
    </source>
</evidence>
<dbReference type="Proteomes" id="UP000722791">
    <property type="component" value="Unassembled WGS sequence"/>
</dbReference>
<evidence type="ECO:0000259" key="19">
    <source>
        <dbReference type="Pfam" id="PF01082"/>
    </source>
</evidence>
<feature type="chain" id="PRO_5036271506" description="Peptidylglycine monooxygenase" evidence="18">
    <location>
        <begin position="24"/>
        <end position="963"/>
    </location>
</feature>
<keyword evidence="9" id="KW-0456">Lyase</keyword>
<dbReference type="GO" id="GO:0016020">
    <property type="term" value="C:membrane"/>
    <property type="evidence" value="ECO:0007669"/>
    <property type="project" value="InterPro"/>
</dbReference>
<evidence type="ECO:0000256" key="4">
    <source>
        <dbReference type="ARBA" id="ARBA00022723"/>
    </source>
</evidence>
<dbReference type="InterPro" id="IPR024548">
    <property type="entry name" value="Cu2_monoox_C"/>
</dbReference>
<dbReference type="InterPro" id="IPR011042">
    <property type="entry name" value="6-blade_b-propeller_TolB-like"/>
</dbReference>